<comment type="caution">
    <text evidence="4">The sequence shown here is derived from an EMBL/GenBank/DDBJ whole genome shotgun (WGS) entry which is preliminary data.</text>
</comment>
<feature type="coiled-coil region" evidence="1">
    <location>
        <begin position="256"/>
        <end position="304"/>
    </location>
</feature>
<dbReference type="Pfam" id="PF00169">
    <property type="entry name" value="PH"/>
    <property type="match status" value="1"/>
</dbReference>
<evidence type="ECO:0000256" key="2">
    <source>
        <dbReference type="SAM" id="MobiDB-lite"/>
    </source>
</evidence>
<dbReference type="SMART" id="SM00233">
    <property type="entry name" value="PH"/>
    <property type="match status" value="1"/>
</dbReference>
<proteinExistence type="predicted"/>
<feature type="coiled-coil region" evidence="1">
    <location>
        <begin position="153"/>
        <end position="181"/>
    </location>
</feature>
<keyword evidence="1" id="KW-0175">Coiled coil</keyword>
<evidence type="ECO:0000259" key="3">
    <source>
        <dbReference type="PROSITE" id="PS50003"/>
    </source>
</evidence>
<feature type="compositionally biased region" description="Low complexity" evidence="2">
    <location>
        <begin position="455"/>
        <end position="466"/>
    </location>
</feature>
<dbReference type="InterPro" id="IPR011993">
    <property type="entry name" value="PH-like_dom_sf"/>
</dbReference>
<dbReference type="PROSITE" id="PS50003">
    <property type="entry name" value="PH_DOMAIN"/>
    <property type="match status" value="1"/>
</dbReference>
<feature type="compositionally biased region" description="Pro residues" evidence="2">
    <location>
        <begin position="402"/>
        <end position="420"/>
    </location>
</feature>
<accession>A0A9W7DZQ2</accession>
<reference evidence="5" key="1">
    <citation type="journal article" date="2023" name="Commun. Biol.">
        <title>Genome analysis of Parmales, the sister group of diatoms, reveals the evolutionary specialization of diatoms from phago-mixotrophs to photoautotrophs.</title>
        <authorList>
            <person name="Ban H."/>
            <person name="Sato S."/>
            <person name="Yoshikawa S."/>
            <person name="Yamada K."/>
            <person name="Nakamura Y."/>
            <person name="Ichinomiya M."/>
            <person name="Sato N."/>
            <person name="Blanc-Mathieu R."/>
            <person name="Endo H."/>
            <person name="Kuwata A."/>
            <person name="Ogata H."/>
        </authorList>
    </citation>
    <scope>NUCLEOTIDE SEQUENCE [LARGE SCALE GENOMIC DNA]</scope>
</reference>
<feature type="region of interest" description="Disordered" evidence="2">
    <location>
        <begin position="384"/>
        <end position="486"/>
    </location>
</feature>
<dbReference type="Proteomes" id="UP001162640">
    <property type="component" value="Unassembled WGS sequence"/>
</dbReference>
<dbReference type="AlphaFoldDB" id="A0A9W7DZQ2"/>
<dbReference type="SUPFAM" id="SSF50729">
    <property type="entry name" value="PH domain-like"/>
    <property type="match status" value="1"/>
</dbReference>
<name>A0A9W7DZQ2_9STRA</name>
<sequence>MSVSSDGSVLATLAELDEYTLRLANLDTAEDRCSTLWKRGRGKRFSFIRPWAKREFVLDAKGKKLDYKAPAGDADGDTRGTMILDANSAVKPLSASNSKFPNGANFGFEILTSQDSLELACEDEATQRSWITALQLTIQQDIIAEAKIQKKIYDDHMRRKAEKEKEVEAKKEAEADELLSQMVLQKTHSKILAKQASSMRSQGSNISDKGEEVVHEPSRESLEADLMLMGAVEEAKGGVKVVSTNPNTTVTLSVDLDKMQEEVMKQQMEQSKREKEATQKKVELERIHKQMKEREMKANELRRKHQVRQNFRAAVKRAIIQHKFVTQLHDSVKEKATKNWHSDKPSKYDRTAILFEQGENSDSAKGIEKMLEKKKLERQLQLKMMCPPPPPVVSSYEENSEVPPPPPRASSGDIPPPPTAPKVGGGGGGKNVSKLFNALPDDGTERDSSIVGPPSLSLLRKNSSLSVGPPLRRSSGSEVGPPPLPK</sequence>
<dbReference type="EMBL" id="BLQM01000093">
    <property type="protein sequence ID" value="GMH62584.1"/>
    <property type="molecule type" value="Genomic_DNA"/>
</dbReference>
<dbReference type="Gene3D" id="2.30.29.30">
    <property type="entry name" value="Pleckstrin-homology domain (PH domain)/Phosphotyrosine-binding domain (PTB)"/>
    <property type="match status" value="1"/>
</dbReference>
<feature type="compositionally biased region" description="Polar residues" evidence="2">
    <location>
        <begin position="195"/>
        <end position="207"/>
    </location>
</feature>
<protein>
    <recommendedName>
        <fullName evidence="3">PH domain-containing protein</fullName>
    </recommendedName>
</protein>
<evidence type="ECO:0000313" key="5">
    <source>
        <dbReference type="Proteomes" id="UP001162640"/>
    </source>
</evidence>
<dbReference type="InterPro" id="IPR001849">
    <property type="entry name" value="PH_domain"/>
</dbReference>
<feature type="domain" description="PH" evidence="3">
    <location>
        <begin position="29"/>
        <end position="139"/>
    </location>
</feature>
<feature type="region of interest" description="Disordered" evidence="2">
    <location>
        <begin position="195"/>
        <end position="216"/>
    </location>
</feature>
<gene>
    <name evidence="4" type="ORF">TL16_g03505</name>
</gene>
<organism evidence="4 5">
    <name type="scientific">Triparma laevis f. inornata</name>
    <dbReference type="NCBI Taxonomy" id="1714386"/>
    <lineage>
        <taxon>Eukaryota</taxon>
        <taxon>Sar</taxon>
        <taxon>Stramenopiles</taxon>
        <taxon>Ochrophyta</taxon>
        <taxon>Bolidophyceae</taxon>
        <taxon>Parmales</taxon>
        <taxon>Triparmaceae</taxon>
        <taxon>Triparma</taxon>
    </lineage>
</organism>
<evidence type="ECO:0000313" key="4">
    <source>
        <dbReference type="EMBL" id="GMH62584.1"/>
    </source>
</evidence>
<evidence type="ECO:0000256" key="1">
    <source>
        <dbReference type="SAM" id="Coils"/>
    </source>
</evidence>